<feature type="compositionally biased region" description="Pro residues" evidence="1">
    <location>
        <begin position="26"/>
        <end position="40"/>
    </location>
</feature>
<dbReference type="PANTHER" id="PTHR46179">
    <property type="entry name" value="ZINC FINGER PROTEIN"/>
    <property type="match status" value="1"/>
</dbReference>
<feature type="compositionally biased region" description="Low complexity" evidence="1">
    <location>
        <begin position="284"/>
        <end position="298"/>
    </location>
</feature>
<feature type="compositionally biased region" description="Pro residues" evidence="1">
    <location>
        <begin position="253"/>
        <end position="265"/>
    </location>
</feature>
<comment type="caution">
    <text evidence="3">The sequence shown here is derived from an EMBL/GenBank/DDBJ whole genome shotgun (WGS) entry which is preliminary data.</text>
</comment>
<feature type="compositionally biased region" description="Basic and acidic residues" evidence="1">
    <location>
        <begin position="104"/>
        <end position="114"/>
    </location>
</feature>
<dbReference type="EMBL" id="ML978726">
    <property type="protein sequence ID" value="KAF2086182.1"/>
    <property type="molecule type" value="Genomic_DNA"/>
</dbReference>
<proteinExistence type="predicted"/>
<sequence>MSNYDSDECFPRSPGLEAVKVKYVPSPSPPPFPQRQPPAIPQNVSSNPQRRSKRPNRTRPSQGDTVLIGFMDPNRPDIARAAGEKALNSASQSEASDSSDDDMTERRETIESRHVSISTGQHGRAQLAHGLPTPESYLSKSSVGTTSPGNCFQDEDSLATSPNLRELTIPHSQGSPDQTLPALQNPTSPGQENPNSSPKQSLPGFQKINEIAEAAKTEQARANAYRPHRQSISSAGGLSPTLHSKQLLNGPRRPSPPPFAPPGPISPSYSHGPSPASSTEQRHSLLSPPGTTPSTATGYFYSRRQSQVSDHGPPFPSRMASGSTEQSYSTSESYSPGSTPLEVHRISIDGIAQPPQISHIPPHGASGFKCDHPGCTAAPFQTQYLLNSHANVHSQSRPHYCPVAGCARGEGGKGFKRKNEMIRHGLVHDSPGYVCPFCPERDHKYPRPDNLQRHVRVHHVDKDKDDPLLREVLAQRPEGGGRGRRRRMGV</sequence>
<reference evidence="3" key="1">
    <citation type="journal article" date="2020" name="Stud. Mycol.">
        <title>101 Dothideomycetes genomes: a test case for predicting lifestyles and emergence of pathogens.</title>
        <authorList>
            <person name="Haridas S."/>
            <person name="Albert R."/>
            <person name="Binder M."/>
            <person name="Bloem J."/>
            <person name="Labutti K."/>
            <person name="Salamov A."/>
            <person name="Andreopoulos B."/>
            <person name="Baker S."/>
            <person name="Barry K."/>
            <person name="Bills G."/>
            <person name="Bluhm B."/>
            <person name="Cannon C."/>
            <person name="Castanera R."/>
            <person name="Culley D."/>
            <person name="Daum C."/>
            <person name="Ezra D."/>
            <person name="Gonzalez J."/>
            <person name="Henrissat B."/>
            <person name="Kuo A."/>
            <person name="Liang C."/>
            <person name="Lipzen A."/>
            <person name="Lutzoni F."/>
            <person name="Magnuson J."/>
            <person name="Mondo S."/>
            <person name="Nolan M."/>
            <person name="Ohm R."/>
            <person name="Pangilinan J."/>
            <person name="Park H.-J."/>
            <person name="Ramirez L."/>
            <person name="Alfaro M."/>
            <person name="Sun H."/>
            <person name="Tritt A."/>
            <person name="Yoshinaga Y."/>
            <person name="Zwiers L.-H."/>
            <person name="Turgeon B."/>
            <person name="Goodwin S."/>
            <person name="Spatafora J."/>
            <person name="Crous P."/>
            <person name="Grigoriev I."/>
        </authorList>
    </citation>
    <scope>NUCLEOTIDE SEQUENCE</scope>
    <source>
        <strain evidence="3">CBS 121410</strain>
    </source>
</reference>
<name>A0A9P4HSQ9_9PEZI</name>
<feature type="compositionally biased region" description="Low complexity" evidence="1">
    <location>
        <begin position="321"/>
        <end position="340"/>
    </location>
</feature>
<evidence type="ECO:0000256" key="1">
    <source>
        <dbReference type="SAM" id="MobiDB-lite"/>
    </source>
</evidence>
<feature type="region of interest" description="Disordered" evidence="1">
    <location>
        <begin position="1"/>
        <end position="203"/>
    </location>
</feature>
<dbReference type="InterPro" id="IPR051061">
    <property type="entry name" value="Zinc_finger_trans_reg"/>
</dbReference>
<feature type="compositionally biased region" description="Polar residues" evidence="1">
    <location>
        <begin position="269"/>
        <end position="279"/>
    </location>
</feature>
<feature type="region of interest" description="Disordered" evidence="1">
    <location>
        <begin position="218"/>
        <end position="341"/>
    </location>
</feature>
<feature type="compositionally biased region" description="Polar residues" evidence="1">
    <location>
        <begin position="136"/>
        <end position="150"/>
    </location>
</feature>
<dbReference type="OrthoDB" id="6077919at2759"/>
<feature type="domain" description="C2H2-type" evidence="2">
    <location>
        <begin position="368"/>
        <end position="393"/>
    </location>
</feature>
<dbReference type="PANTHER" id="PTHR46179:SF19">
    <property type="entry name" value="C2H2 FINGER DOMAIN TRANSCRIPTION FACTOR (EUROFUNG)-RELATED"/>
    <property type="match status" value="1"/>
</dbReference>
<dbReference type="GO" id="GO:0005634">
    <property type="term" value="C:nucleus"/>
    <property type="evidence" value="ECO:0007669"/>
    <property type="project" value="TreeGrafter"/>
</dbReference>
<dbReference type="InterPro" id="IPR036236">
    <property type="entry name" value="Znf_C2H2_sf"/>
</dbReference>
<feature type="domain" description="C2H2-type" evidence="2">
    <location>
        <begin position="399"/>
        <end position="428"/>
    </location>
</feature>
<dbReference type="Gene3D" id="3.30.160.60">
    <property type="entry name" value="Classic Zinc Finger"/>
    <property type="match status" value="2"/>
</dbReference>
<evidence type="ECO:0000259" key="2">
    <source>
        <dbReference type="SMART" id="SM00355"/>
    </source>
</evidence>
<dbReference type="InterPro" id="IPR013087">
    <property type="entry name" value="Znf_C2H2_type"/>
</dbReference>
<accession>A0A9P4HSQ9</accession>
<protein>
    <recommendedName>
        <fullName evidence="2">C2H2-type domain-containing protein</fullName>
    </recommendedName>
</protein>
<dbReference type="GO" id="GO:0006357">
    <property type="term" value="P:regulation of transcription by RNA polymerase II"/>
    <property type="evidence" value="ECO:0007669"/>
    <property type="project" value="TreeGrafter"/>
</dbReference>
<feature type="compositionally biased region" description="Polar residues" evidence="1">
    <location>
        <begin position="230"/>
        <end position="247"/>
    </location>
</feature>
<gene>
    <name evidence="3" type="ORF">K490DRAFT_74715</name>
</gene>
<dbReference type="SMART" id="SM00355">
    <property type="entry name" value="ZnF_C2H2"/>
    <property type="match status" value="3"/>
</dbReference>
<evidence type="ECO:0000313" key="4">
    <source>
        <dbReference type="Proteomes" id="UP000799776"/>
    </source>
</evidence>
<dbReference type="AlphaFoldDB" id="A0A9P4HSQ9"/>
<dbReference type="Proteomes" id="UP000799776">
    <property type="component" value="Unassembled WGS sequence"/>
</dbReference>
<feature type="compositionally biased region" description="Polar residues" evidence="1">
    <location>
        <begin position="170"/>
        <end position="200"/>
    </location>
</feature>
<keyword evidence="4" id="KW-1185">Reference proteome</keyword>
<feature type="domain" description="C2H2-type" evidence="2">
    <location>
        <begin position="433"/>
        <end position="458"/>
    </location>
</feature>
<evidence type="ECO:0000313" key="3">
    <source>
        <dbReference type="EMBL" id="KAF2086182.1"/>
    </source>
</evidence>
<organism evidence="3 4">
    <name type="scientific">Saccharata proteae CBS 121410</name>
    <dbReference type="NCBI Taxonomy" id="1314787"/>
    <lineage>
        <taxon>Eukaryota</taxon>
        <taxon>Fungi</taxon>
        <taxon>Dikarya</taxon>
        <taxon>Ascomycota</taxon>
        <taxon>Pezizomycotina</taxon>
        <taxon>Dothideomycetes</taxon>
        <taxon>Dothideomycetes incertae sedis</taxon>
        <taxon>Botryosphaeriales</taxon>
        <taxon>Saccharataceae</taxon>
        <taxon>Saccharata</taxon>
    </lineage>
</organism>
<dbReference type="SUPFAM" id="SSF57667">
    <property type="entry name" value="beta-beta-alpha zinc fingers"/>
    <property type="match status" value="1"/>
</dbReference>